<organism evidence="5 6">
    <name type="scientific">Flavobacterium kayseriense</name>
    <dbReference type="NCBI Taxonomy" id="2764714"/>
    <lineage>
        <taxon>Bacteria</taxon>
        <taxon>Pseudomonadati</taxon>
        <taxon>Bacteroidota</taxon>
        <taxon>Flavobacteriia</taxon>
        <taxon>Flavobacteriales</taxon>
        <taxon>Flavobacteriaceae</taxon>
        <taxon>Flavobacterium</taxon>
    </lineage>
</organism>
<keyword evidence="6" id="KW-1185">Reference proteome</keyword>
<evidence type="ECO:0000259" key="4">
    <source>
        <dbReference type="Pfam" id="PF13205"/>
    </source>
</evidence>
<sequence length="358" mass="36391">MKIKNLLVAPAIAMVIFFTSCSSDNTTEAAAPPSVATTSPSVSATTVARNKVITVNFSKEMDASSINTSTFTLKQAGIAVSGAVSYSGTTATFTPAAVLAANTLYTATITTGARSADNVALAANKQWEFTTTANATAGLAAVSLGAAGNYVILAKTAINNVPTSAITGNLGLSPAATSYITGLSLTDFTGYATASQVTGKVYAADMVTPTSVNLTTAVQSMLTAYTDAAGRPSPNFLNLGAGNIGGQTLTPGLYKWGTTVTIPSNITISGSPDDVWIFQISGDLTMSAATRVTLQGGAKASNIFWQVAGKATFGTTSHFEGVILSMTGITFQTGASFNGRALAQTAVILDGNKVVQPQ</sequence>
<reference evidence="5 6" key="1">
    <citation type="submission" date="2020-08" db="EMBL/GenBank/DDBJ databases">
        <title>Description of novel Flavobacterium F-380 isolate.</title>
        <authorList>
            <person name="Saticioglu I.B."/>
            <person name="Duman M."/>
            <person name="Altun S."/>
        </authorList>
    </citation>
    <scope>NUCLEOTIDE SEQUENCE [LARGE SCALE GENOMIC DNA]</scope>
    <source>
        <strain evidence="5 6">F-380</strain>
    </source>
</reference>
<dbReference type="Proteomes" id="UP000629963">
    <property type="component" value="Unassembled WGS sequence"/>
</dbReference>
<evidence type="ECO:0000256" key="3">
    <source>
        <dbReference type="SAM" id="SignalP"/>
    </source>
</evidence>
<feature type="signal peptide" evidence="3">
    <location>
        <begin position="1"/>
        <end position="22"/>
    </location>
</feature>
<comment type="similarity">
    <text evidence="1">Belongs to the ice-binding protein family.</text>
</comment>
<accession>A0ABR7JBQ8</accession>
<protein>
    <submittedName>
        <fullName evidence="5">DUF3494 domain-containing protein</fullName>
    </submittedName>
</protein>
<dbReference type="InterPro" id="IPR032812">
    <property type="entry name" value="SbsA_Ig"/>
</dbReference>
<dbReference type="PROSITE" id="PS51257">
    <property type="entry name" value="PROKAR_LIPOPROTEIN"/>
    <property type="match status" value="1"/>
</dbReference>
<dbReference type="Pfam" id="PF11999">
    <property type="entry name" value="Ice_binding"/>
    <property type="match status" value="1"/>
</dbReference>
<dbReference type="Gene3D" id="2.60.40.1220">
    <property type="match status" value="1"/>
</dbReference>
<keyword evidence="2 3" id="KW-0732">Signal</keyword>
<gene>
    <name evidence="5" type="ORF">H8R23_14710</name>
</gene>
<dbReference type="InterPro" id="IPR014755">
    <property type="entry name" value="Cu-Rt/internalin_Ig-like"/>
</dbReference>
<dbReference type="Pfam" id="PF13205">
    <property type="entry name" value="Big_5"/>
    <property type="match status" value="1"/>
</dbReference>
<evidence type="ECO:0000313" key="5">
    <source>
        <dbReference type="EMBL" id="MBC5842662.1"/>
    </source>
</evidence>
<proteinExistence type="inferred from homology"/>
<dbReference type="InterPro" id="IPR021884">
    <property type="entry name" value="Ice-bd_prot"/>
</dbReference>
<dbReference type="RefSeq" id="WP_187011161.1">
    <property type="nucleotide sequence ID" value="NZ_JACRUI010000006.1"/>
</dbReference>
<comment type="caution">
    <text evidence="5">The sequence shown here is derived from an EMBL/GenBank/DDBJ whole genome shotgun (WGS) entry which is preliminary data.</text>
</comment>
<evidence type="ECO:0000256" key="2">
    <source>
        <dbReference type="ARBA" id="ARBA00022729"/>
    </source>
</evidence>
<feature type="domain" description="SbsA Ig-like" evidence="4">
    <location>
        <begin position="31"/>
        <end position="131"/>
    </location>
</feature>
<dbReference type="EMBL" id="JACRUJ010000006">
    <property type="protein sequence ID" value="MBC5842662.1"/>
    <property type="molecule type" value="Genomic_DNA"/>
</dbReference>
<feature type="chain" id="PRO_5045796394" evidence="3">
    <location>
        <begin position="23"/>
        <end position="358"/>
    </location>
</feature>
<name>A0ABR7JBQ8_9FLAO</name>
<evidence type="ECO:0000256" key="1">
    <source>
        <dbReference type="ARBA" id="ARBA00005445"/>
    </source>
</evidence>
<evidence type="ECO:0000313" key="6">
    <source>
        <dbReference type="Proteomes" id="UP000629963"/>
    </source>
</evidence>